<protein>
    <submittedName>
        <fullName evidence="1">Uncharacterized protein</fullName>
    </submittedName>
</protein>
<name>A0ABR7QMH9_9FLAO</name>
<evidence type="ECO:0000313" key="1">
    <source>
        <dbReference type="EMBL" id="MBC8768410.1"/>
    </source>
</evidence>
<dbReference type="InterPro" id="IPR017850">
    <property type="entry name" value="Alkaline_phosphatase_core_sf"/>
</dbReference>
<reference evidence="1 2" key="1">
    <citation type="submission" date="2020-08" db="EMBL/GenBank/DDBJ databases">
        <title>Arenibacter gaetbuli sp. nov., isolated from a sand dune.</title>
        <authorList>
            <person name="Park S."/>
            <person name="Yoon J.-H."/>
        </authorList>
    </citation>
    <scope>NUCLEOTIDE SEQUENCE [LARGE SCALE GENOMIC DNA]</scope>
    <source>
        <strain evidence="1 2">BSSL-BM3</strain>
    </source>
</reference>
<proteinExistence type="predicted"/>
<accession>A0ABR7QMH9</accession>
<dbReference type="Proteomes" id="UP000618952">
    <property type="component" value="Unassembled WGS sequence"/>
</dbReference>
<dbReference type="Gene3D" id="3.30.1120.10">
    <property type="match status" value="1"/>
</dbReference>
<sequence>MFALLDTDLGEENNLAKDYPEVVAEMKNIFEEARTPSEVFTFDQGTYLNIE</sequence>
<comment type="caution">
    <text evidence="1">The sequence shown here is derived from an EMBL/GenBank/DDBJ whole genome shotgun (WGS) entry which is preliminary data.</text>
</comment>
<gene>
    <name evidence="1" type="ORF">H4O18_10430</name>
</gene>
<organism evidence="1 2">
    <name type="scientific">Arenibacter arenosicollis</name>
    <dbReference type="NCBI Taxonomy" id="2762274"/>
    <lineage>
        <taxon>Bacteria</taxon>
        <taxon>Pseudomonadati</taxon>
        <taxon>Bacteroidota</taxon>
        <taxon>Flavobacteriia</taxon>
        <taxon>Flavobacteriales</taxon>
        <taxon>Flavobacteriaceae</taxon>
        <taxon>Arenibacter</taxon>
    </lineage>
</organism>
<dbReference type="RefSeq" id="WP_187584240.1">
    <property type="nucleotide sequence ID" value="NZ_JACLHY010000008.1"/>
</dbReference>
<dbReference type="EMBL" id="JACLHY010000008">
    <property type="protein sequence ID" value="MBC8768410.1"/>
    <property type="molecule type" value="Genomic_DNA"/>
</dbReference>
<evidence type="ECO:0000313" key="2">
    <source>
        <dbReference type="Proteomes" id="UP000618952"/>
    </source>
</evidence>
<keyword evidence="2" id="KW-1185">Reference proteome</keyword>
<dbReference type="SUPFAM" id="SSF53649">
    <property type="entry name" value="Alkaline phosphatase-like"/>
    <property type="match status" value="1"/>
</dbReference>